<dbReference type="PANTHER" id="PTHR14136">
    <property type="entry name" value="BTB_POZ DOMAIN-CONTAINING PROTEIN KCTD9"/>
    <property type="match status" value="1"/>
</dbReference>
<gene>
    <name evidence="2" type="ORF">GR170_03175</name>
</gene>
<feature type="region of interest" description="Disordered" evidence="1">
    <location>
        <begin position="46"/>
        <end position="66"/>
    </location>
</feature>
<evidence type="ECO:0000313" key="3">
    <source>
        <dbReference type="Proteomes" id="UP000477911"/>
    </source>
</evidence>
<dbReference type="EMBL" id="WUMU01000003">
    <property type="protein sequence ID" value="MXN16824.1"/>
    <property type="molecule type" value="Genomic_DNA"/>
</dbReference>
<dbReference type="InterPro" id="IPR001646">
    <property type="entry name" value="5peptide_repeat"/>
</dbReference>
<dbReference type="Proteomes" id="UP000477911">
    <property type="component" value="Unassembled WGS sequence"/>
</dbReference>
<keyword evidence="3" id="KW-1185">Reference proteome</keyword>
<accession>A0A6L7FXJ4</accession>
<sequence>MEEVTEPNLEVRVGALLSLERIAEDSARDRDRILRILCAYLRGNSRHREVPDSPRPRKHPAHTAQQKVEDWHHWRYQVTGHYASHIQRPRVDIETAFFVLRDSFSSTDVFMDADLMGIYLRATKISGANLAGTHLDSSDFSGASLHQFNLSGAKLFRANFQGANLSDVSFKDAAMQFVDLSASEMTFVDLDQTKLTFGKLNASIISGCSMNSADLLHATLAAAKLFRCDLSTAHLSKAILEGTRFQQCQFDGALWDAPKFNSETGFPDCTMKGAAVLNCDFRDLPQLAPFLSDLFGDASSVPPDGSAPEDPGWPAHWSRRTLSPEAFDRAWRDWTRASHPGVRRLSLKSP</sequence>
<dbReference type="InterPro" id="IPR051082">
    <property type="entry name" value="Pentapeptide-BTB/POZ_domain"/>
</dbReference>
<reference evidence="2 3" key="1">
    <citation type="submission" date="2019-12" db="EMBL/GenBank/DDBJ databases">
        <authorList>
            <person name="Li M."/>
        </authorList>
    </citation>
    <scope>NUCLEOTIDE SEQUENCE [LARGE SCALE GENOMIC DNA]</scope>
    <source>
        <strain evidence="2 3">GBMRC 2024</strain>
    </source>
</reference>
<comment type="caution">
    <text evidence="2">The sequence shown here is derived from an EMBL/GenBank/DDBJ whole genome shotgun (WGS) entry which is preliminary data.</text>
</comment>
<name>A0A6L7FXJ4_9RHOB</name>
<dbReference type="SUPFAM" id="SSF141571">
    <property type="entry name" value="Pentapeptide repeat-like"/>
    <property type="match status" value="1"/>
</dbReference>
<dbReference type="RefSeq" id="WP_160891555.1">
    <property type="nucleotide sequence ID" value="NZ_WUMU01000003.1"/>
</dbReference>
<protein>
    <recommendedName>
        <fullName evidence="4">Pentapeptide repeat-containing protein</fullName>
    </recommendedName>
</protein>
<proteinExistence type="predicted"/>
<evidence type="ECO:0008006" key="4">
    <source>
        <dbReference type="Google" id="ProtNLM"/>
    </source>
</evidence>
<dbReference type="PANTHER" id="PTHR14136:SF17">
    <property type="entry name" value="BTB_POZ DOMAIN-CONTAINING PROTEIN KCTD9"/>
    <property type="match status" value="1"/>
</dbReference>
<organism evidence="2 3">
    <name type="scientific">Pseudooceanicola albus</name>
    <dbReference type="NCBI Taxonomy" id="2692189"/>
    <lineage>
        <taxon>Bacteria</taxon>
        <taxon>Pseudomonadati</taxon>
        <taxon>Pseudomonadota</taxon>
        <taxon>Alphaproteobacteria</taxon>
        <taxon>Rhodobacterales</taxon>
        <taxon>Paracoccaceae</taxon>
        <taxon>Pseudooceanicola</taxon>
    </lineage>
</organism>
<dbReference type="Gene3D" id="2.160.20.80">
    <property type="entry name" value="E3 ubiquitin-protein ligase SopA"/>
    <property type="match status" value="2"/>
</dbReference>
<feature type="compositionally biased region" description="Basic and acidic residues" evidence="1">
    <location>
        <begin position="46"/>
        <end position="55"/>
    </location>
</feature>
<dbReference type="AlphaFoldDB" id="A0A6L7FXJ4"/>
<dbReference type="Pfam" id="PF00805">
    <property type="entry name" value="Pentapeptide"/>
    <property type="match status" value="3"/>
</dbReference>
<evidence type="ECO:0000313" key="2">
    <source>
        <dbReference type="EMBL" id="MXN16824.1"/>
    </source>
</evidence>
<evidence type="ECO:0000256" key="1">
    <source>
        <dbReference type="SAM" id="MobiDB-lite"/>
    </source>
</evidence>